<accession>V7CVQ3</accession>
<evidence type="ECO:0000313" key="1">
    <source>
        <dbReference type="EMBL" id="ESW34252.1"/>
    </source>
</evidence>
<reference evidence="2" key="1">
    <citation type="journal article" date="2014" name="Nat. Genet.">
        <title>A reference genome for common bean and genome-wide analysis of dual domestications.</title>
        <authorList>
            <person name="Schmutz J."/>
            <person name="McClean P.E."/>
            <person name="Mamidi S."/>
            <person name="Wu G.A."/>
            <person name="Cannon S.B."/>
            <person name="Grimwood J."/>
            <person name="Jenkins J."/>
            <person name="Shu S."/>
            <person name="Song Q."/>
            <person name="Chavarro C."/>
            <person name="Torres-Torres M."/>
            <person name="Geffroy V."/>
            <person name="Moghaddam S.M."/>
            <person name="Gao D."/>
            <person name="Abernathy B."/>
            <person name="Barry K."/>
            <person name="Blair M."/>
            <person name="Brick M.A."/>
            <person name="Chovatia M."/>
            <person name="Gepts P."/>
            <person name="Goodstein D.M."/>
            <person name="Gonzales M."/>
            <person name="Hellsten U."/>
            <person name="Hyten D.L."/>
            <person name="Jia G."/>
            <person name="Kelly J.D."/>
            <person name="Kudrna D."/>
            <person name="Lee R."/>
            <person name="Richard M.M."/>
            <person name="Miklas P.N."/>
            <person name="Osorno J.M."/>
            <person name="Rodrigues J."/>
            <person name="Thareau V."/>
            <person name="Urrea C.A."/>
            <person name="Wang M."/>
            <person name="Yu Y."/>
            <person name="Zhang M."/>
            <person name="Wing R.A."/>
            <person name="Cregan P.B."/>
            <person name="Rokhsar D.S."/>
            <person name="Jackson S.A."/>
        </authorList>
    </citation>
    <scope>NUCLEOTIDE SEQUENCE [LARGE SCALE GENOMIC DNA]</scope>
    <source>
        <strain evidence="2">cv. G19833</strain>
    </source>
</reference>
<protein>
    <submittedName>
        <fullName evidence="1">Uncharacterized protein</fullName>
    </submittedName>
</protein>
<keyword evidence="2" id="KW-1185">Reference proteome</keyword>
<evidence type="ECO:0000313" key="2">
    <source>
        <dbReference type="Proteomes" id="UP000000226"/>
    </source>
</evidence>
<name>V7CVQ3_PHAVU</name>
<sequence length="202" mass="22183">MAGKSPISLQVTLILVRPSGGAENGGNSSCNHGEVFGNESATLQESLQTQSQVNALFIENLGSSSNNNQFLTKRANFRRLDGPNNLELEHCLSLPDEPSNFRTKLRGGNLELGPLRKNRSNRRCSFMVDGSTGATNGVSSFGPQIQPMVASDGFLNPYSEPHNNASQSQTFESQFELNMKDYLNKSYIEDNDFICDFDNLLP</sequence>
<proteinExistence type="predicted"/>
<dbReference type="EMBL" id="CM002288">
    <property type="protein sequence ID" value="ESW34252.1"/>
    <property type="molecule type" value="Genomic_DNA"/>
</dbReference>
<dbReference type="AlphaFoldDB" id="V7CVQ3"/>
<dbReference type="OrthoDB" id="1419200at2759"/>
<dbReference type="OMA" id="FICDFDN"/>
<dbReference type="Proteomes" id="UP000000226">
    <property type="component" value="Chromosome 1"/>
</dbReference>
<dbReference type="Gramene" id="ESW34252">
    <property type="protein sequence ID" value="ESW34252"/>
    <property type="gene ID" value="PHAVU_001G137400g"/>
</dbReference>
<organism evidence="1 2">
    <name type="scientific">Phaseolus vulgaris</name>
    <name type="common">Kidney bean</name>
    <name type="synonym">French bean</name>
    <dbReference type="NCBI Taxonomy" id="3885"/>
    <lineage>
        <taxon>Eukaryota</taxon>
        <taxon>Viridiplantae</taxon>
        <taxon>Streptophyta</taxon>
        <taxon>Embryophyta</taxon>
        <taxon>Tracheophyta</taxon>
        <taxon>Spermatophyta</taxon>
        <taxon>Magnoliopsida</taxon>
        <taxon>eudicotyledons</taxon>
        <taxon>Gunneridae</taxon>
        <taxon>Pentapetalae</taxon>
        <taxon>rosids</taxon>
        <taxon>fabids</taxon>
        <taxon>Fabales</taxon>
        <taxon>Fabaceae</taxon>
        <taxon>Papilionoideae</taxon>
        <taxon>50 kb inversion clade</taxon>
        <taxon>NPAAA clade</taxon>
        <taxon>indigoferoid/millettioid clade</taxon>
        <taxon>Phaseoleae</taxon>
        <taxon>Phaseolus</taxon>
    </lineage>
</organism>
<gene>
    <name evidence="1" type="ORF">PHAVU_001G137400g</name>
</gene>